<dbReference type="HOGENOM" id="CLU_017233_2_0_1"/>
<evidence type="ECO:0000256" key="2">
    <source>
        <dbReference type="SAM" id="MobiDB-lite"/>
    </source>
</evidence>
<dbReference type="SUPFAM" id="SSF75217">
    <property type="entry name" value="alpha/beta knot"/>
    <property type="match status" value="1"/>
</dbReference>
<organism evidence="3 4">
    <name type="scientific">Pestalotiopsis fici (strain W106-1 / CGMCC3.15140)</name>
    <dbReference type="NCBI Taxonomy" id="1229662"/>
    <lineage>
        <taxon>Eukaryota</taxon>
        <taxon>Fungi</taxon>
        <taxon>Dikarya</taxon>
        <taxon>Ascomycota</taxon>
        <taxon>Pezizomycotina</taxon>
        <taxon>Sordariomycetes</taxon>
        <taxon>Xylariomycetidae</taxon>
        <taxon>Amphisphaeriales</taxon>
        <taxon>Sporocadaceae</taxon>
        <taxon>Pestalotiopsis</taxon>
    </lineage>
</organism>
<dbReference type="OrthoDB" id="361029at2759"/>
<dbReference type="STRING" id="1229662.W3WMA8"/>
<dbReference type="PANTHER" id="PTHR12150">
    <property type="entry name" value="CLASS IV SAM-BINDING METHYLTRANSFERASE-RELATED"/>
    <property type="match status" value="1"/>
</dbReference>
<evidence type="ECO:0000256" key="1">
    <source>
        <dbReference type="ARBA" id="ARBA00009841"/>
    </source>
</evidence>
<dbReference type="InterPro" id="IPR012340">
    <property type="entry name" value="NA-bd_OB-fold"/>
</dbReference>
<accession>W3WMA8</accession>
<keyword evidence="4" id="KW-1185">Reference proteome</keyword>
<reference evidence="4" key="1">
    <citation type="journal article" date="2015" name="BMC Genomics">
        <title>Genomic and transcriptomic analysis of the endophytic fungus Pestalotiopsis fici reveals its lifestyle and high potential for synthesis of natural products.</title>
        <authorList>
            <person name="Wang X."/>
            <person name="Zhang X."/>
            <person name="Liu L."/>
            <person name="Xiang M."/>
            <person name="Wang W."/>
            <person name="Sun X."/>
            <person name="Che Y."/>
            <person name="Guo L."/>
            <person name="Liu G."/>
            <person name="Guo L."/>
            <person name="Wang C."/>
            <person name="Yin W.B."/>
            <person name="Stadler M."/>
            <person name="Zhang X."/>
            <person name="Liu X."/>
        </authorList>
    </citation>
    <scope>NUCLEOTIDE SEQUENCE [LARGE SCALE GENOMIC DNA]</scope>
    <source>
        <strain evidence="4">W106-1 / CGMCC3.15140</strain>
    </source>
</reference>
<sequence length="342" mass="37980">MSYDQNRQKKRKTSSDGNSIDTTKPTAMFKPEGGRTWTVSVAIPGSILSTCRRDDQRTAVVNQISRALAVFAVDEVVIFDDTPLDKRVRNVDPSMYTGDIDPCGYIEHLLNYVEVPPFMRKALIPVHPNLKQAGLLESLEMPHHPNPSEYLPYGEGITTSEGPSGGKGTVVDVGGNLRVTIDDDIPANHRVTLKFDPKDPARADAVHPATPRTEAGLYWGYAIRRCKSLASIFEECPYEDGYDLSVGTSERGSPISEAFGPRRRETVKFNHLLLVFGGPRGLEYAAENDPALQEMGIIRGRTKELFDHWVNILPGQGSKTIRTTESLFIGLTALRPLWDSRW</sequence>
<proteinExistence type="inferred from homology"/>
<dbReference type="RefSeq" id="XP_007840589.1">
    <property type="nucleotide sequence ID" value="XM_007842398.1"/>
</dbReference>
<feature type="region of interest" description="Disordered" evidence="2">
    <location>
        <begin position="1"/>
        <end position="31"/>
    </location>
</feature>
<dbReference type="PANTHER" id="PTHR12150:SF13">
    <property type="entry name" value="METHYLTRANSFERASE C9ORF114-RELATED"/>
    <property type="match status" value="1"/>
</dbReference>
<protein>
    <recommendedName>
        <fullName evidence="5">Deoxyribose-phosphate aldolase</fullName>
    </recommendedName>
</protein>
<dbReference type="SUPFAM" id="SSF50249">
    <property type="entry name" value="Nucleic acid-binding proteins"/>
    <property type="match status" value="1"/>
</dbReference>
<dbReference type="CDD" id="cd18086">
    <property type="entry name" value="HsC9orf114-like"/>
    <property type="match status" value="1"/>
</dbReference>
<dbReference type="Pfam" id="PF02598">
    <property type="entry name" value="Methyltrn_RNA_3"/>
    <property type="match status" value="1"/>
</dbReference>
<dbReference type="GeneID" id="19278830"/>
<dbReference type="InterPro" id="IPR003750">
    <property type="entry name" value="Put_MeTrfase-C9orf114-like"/>
</dbReference>
<comment type="similarity">
    <text evidence="1">Belongs to the class IV-like SAM-binding methyltransferase superfamily.</text>
</comment>
<dbReference type="OMA" id="FFPIHKD"/>
<gene>
    <name evidence="3" type="ORF">PFICI_13817</name>
</gene>
<dbReference type="InParanoid" id="W3WMA8"/>
<dbReference type="FunCoup" id="W3WMA8">
    <property type="interactions" value="956"/>
</dbReference>
<feature type="compositionally biased region" description="Polar residues" evidence="2">
    <location>
        <begin position="15"/>
        <end position="25"/>
    </location>
</feature>
<dbReference type="InterPro" id="IPR029026">
    <property type="entry name" value="tRNA_m1G_MTases_N"/>
</dbReference>
<evidence type="ECO:0008006" key="5">
    <source>
        <dbReference type="Google" id="ProtNLM"/>
    </source>
</evidence>
<name>W3WMA8_PESFW</name>
<dbReference type="InterPro" id="IPR029028">
    <property type="entry name" value="Alpha/beta_knot_MTases"/>
</dbReference>
<dbReference type="EMBL" id="KI912120">
    <property type="protein sequence ID" value="ETS73951.1"/>
    <property type="molecule type" value="Genomic_DNA"/>
</dbReference>
<evidence type="ECO:0000313" key="4">
    <source>
        <dbReference type="Proteomes" id="UP000030651"/>
    </source>
</evidence>
<dbReference type="eggNOG" id="KOG3925">
    <property type="taxonomic scope" value="Eukaryota"/>
</dbReference>
<dbReference type="KEGG" id="pfy:PFICI_13817"/>
<dbReference type="Gene3D" id="3.40.1280.10">
    <property type="match status" value="2"/>
</dbReference>
<dbReference type="AlphaFoldDB" id="W3WMA8"/>
<evidence type="ECO:0000313" key="3">
    <source>
        <dbReference type="EMBL" id="ETS73951.1"/>
    </source>
</evidence>
<dbReference type="Proteomes" id="UP000030651">
    <property type="component" value="Unassembled WGS sequence"/>
</dbReference>